<dbReference type="VEuPathDB" id="FungiDB:BD410DRAFT_831959"/>
<proteinExistence type="predicted"/>
<name>A0A4Y7PNF7_9AGAM</name>
<feature type="domain" description="F-box" evidence="1">
    <location>
        <begin position="73"/>
        <end position="119"/>
    </location>
</feature>
<dbReference type="Gene3D" id="1.20.1280.50">
    <property type="match status" value="1"/>
</dbReference>
<protein>
    <recommendedName>
        <fullName evidence="1">F-box domain-containing protein</fullName>
    </recommendedName>
</protein>
<gene>
    <name evidence="2" type="ORF">BD410DRAFT_831959</name>
</gene>
<organism evidence="2 3">
    <name type="scientific">Rickenella mellea</name>
    <dbReference type="NCBI Taxonomy" id="50990"/>
    <lineage>
        <taxon>Eukaryota</taxon>
        <taxon>Fungi</taxon>
        <taxon>Dikarya</taxon>
        <taxon>Basidiomycota</taxon>
        <taxon>Agaricomycotina</taxon>
        <taxon>Agaricomycetes</taxon>
        <taxon>Hymenochaetales</taxon>
        <taxon>Rickenellaceae</taxon>
        <taxon>Rickenella</taxon>
    </lineage>
</organism>
<evidence type="ECO:0000259" key="1">
    <source>
        <dbReference type="Pfam" id="PF12937"/>
    </source>
</evidence>
<dbReference type="Pfam" id="PF12937">
    <property type="entry name" value="F-box-like"/>
    <property type="match status" value="1"/>
</dbReference>
<reference evidence="2 3" key="1">
    <citation type="submission" date="2018-06" db="EMBL/GenBank/DDBJ databases">
        <title>A transcriptomic atlas of mushroom development highlights an independent origin of complex multicellularity.</title>
        <authorList>
            <consortium name="DOE Joint Genome Institute"/>
            <person name="Krizsan K."/>
            <person name="Almasi E."/>
            <person name="Merenyi Z."/>
            <person name="Sahu N."/>
            <person name="Viragh M."/>
            <person name="Koszo T."/>
            <person name="Mondo S."/>
            <person name="Kiss B."/>
            <person name="Balint B."/>
            <person name="Kues U."/>
            <person name="Barry K."/>
            <person name="Hegedus J.C."/>
            <person name="Henrissat B."/>
            <person name="Johnson J."/>
            <person name="Lipzen A."/>
            <person name="Ohm R."/>
            <person name="Nagy I."/>
            <person name="Pangilinan J."/>
            <person name="Yan J."/>
            <person name="Xiong Y."/>
            <person name="Grigoriev I.V."/>
            <person name="Hibbett D.S."/>
            <person name="Nagy L.G."/>
        </authorList>
    </citation>
    <scope>NUCLEOTIDE SEQUENCE [LARGE SCALE GENOMIC DNA]</scope>
    <source>
        <strain evidence="2 3">SZMC22713</strain>
    </source>
</reference>
<sequence length="474" mass="53698">MSKDDQWMGTDDENVTAGGMEPPYSENILRLLNPLRRLIRQKQLIDKLHAKLDTKIQSLRQECLPLLMEDGIRRIPNEILVNIFRIGHRSTRNYSFLISVTHVCRRFRSLALQESSLWTGIKVTPRYNTDKILAFIDRSRQQDLDVTFTIGGYGLHAERADFPDAFQASSLRWTSFHTDSGSFQYIPVDLPLSRVRKLYFVNESSEYVNNIPWMLPGLQGFVGLNAIPKFCCTTPLLTECMLAFSKRFIQASEFMNCLAQLLSIENLQLVFQNTTPLDHNSMAAAPLTLMPAVQTLHVTMEVEDDVRLVKALLSRLVMANMSRLIIGCQDVKDAVTVLKPLYSRYPRVFGTPRIIGLNISSAKDVDITAIILEPLHCVCHLSIIIPHAKVITTLASYSGGNEDLREKIGSLQILRFVQCHQLLEQQVETLADNLLDNGSGRGIQLLEIFSCRSISEGFLKDMSRKLGDKISWRT</sequence>
<evidence type="ECO:0000313" key="2">
    <source>
        <dbReference type="EMBL" id="TDL16658.1"/>
    </source>
</evidence>
<dbReference type="EMBL" id="ML170238">
    <property type="protein sequence ID" value="TDL16658.1"/>
    <property type="molecule type" value="Genomic_DNA"/>
</dbReference>
<accession>A0A4Y7PNF7</accession>
<dbReference type="AlphaFoldDB" id="A0A4Y7PNF7"/>
<dbReference type="InterPro" id="IPR001810">
    <property type="entry name" value="F-box_dom"/>
</dbReference>
<dbReference type="Proteomes" id="UP000294933">
    <property type="component" value="Unassembled WGS sequence"/>
</dbReference>
<dbReference type="STRING" id="50990.A0A4Y7PNF7"/>
<keyword evidence="3" id="KW-1185">Reference proteome</keyword>
<dbReference type="OrthoDB" id="2269034at2759"/>
<evidence type="ECO:0000313" key="3">
    <source>
        <dbReference type="Proteomes" id="UP000294933"/>
    </source>
</evidence>